<gene>
    <name evidence="1" type="ORF">RQM59_10440</name>
</gene>
<dbReference type="PANTHER" id="PTHR31270:SF1">
    <property type="entry name" value="GLUTAMINYL-PEPTIDE CYCLOTRANSFERASE"/>
    <property type="match status" value="1"/>
</dbReference>
<dbReference type="SUPFAM" id="SSF50969">
    <property type="entry name" value="YVTN repeat-like/Quinoprotein amine dehydrogenase"/>
    <property type="match status" value="1"/>
</dbReference>
<dbReference type="Gene3D" id="2.60.40.10">
    <property type="entry name" value="Immunoglobulins"/>
    <property type="match status" value="1"/>
</dbReference>
<keyword evidence="2" id="KW-1185">Reference proteome</keyword>
<accession>A0ABU3LH74</accession>
<dbReference type="Pfam" id="PF05096">
    <property type="entry name" value="Glu_cyclase_2"/>
    <property type="match status" value="1"/>
</dbReference>
<dbReference type="PANTHER" id="PTHR31270">
    <property type="entry name" value="GLUTAMINYL-PEPTIDE CYCLOTRANSFERASE"/>
    <property type="match status" value="1"/>
</dbReference>
<sequence>MNFKKYSILCLLTITLLSSCDTPYKFKVDAPKSVKMNGSFTVKLTEKNNQPIDSVQFFVNGVPYASDAKHSFSANSANIGLGKHALKALVFYPGKVKRLNNTIEIFSDFAPAIYTYKIINTYPHDAKAYTQGLEYHNGFLYESTGQRGASSIRKVEIKTGKVLQKIDIDKKYFGEGITIFNDKIHFLTWQSKKGFVYDLKTLKKEKEFAYGKSSEGWGFTHNDSELIKSDGTYKIWFLDPETHKEKRAIQVYHHKGSVKDLNELELINGDIYANYWKKPTIAIIDASTGAVKGLANLSGLQNQIKKSQKLETDDVLNGIAFDAKNNRLFVTGKNWGKLFEIELVKKQ</sequence>
<protein>
    <submittedName>
        <fullName evidence="1">Glutaminyl-peptide cyclotransferase</fullName>
    </submittedName>
</protein>
<evidence type="ECO:0000313" key="1">
    <source>
        <dbReference type="EMBL" id="MDT7832798.1"/>
    </source>
</evidence>
<reference evidence="1 2" key="1">
    <citation type="submission" date="2023-09" db="EMBL/GenBank/DDBJ databases">
        <title>Novel taxa isolated from Blanes Bay.</title>
        <authorList>
            <person name="Rey-Velasco X."/>
            <person name="Lucena T."/>
        </authorList>
    </citation>
    <scope>NUCLEOTIDE SEQUENCE [LARGE SCALE GENOMIC DNA]</scope>
    <source>
        <strain evidence="1 2">S356</strain>
    </source>
</reference>
<dbReference type="Proteomes" id="UP001257277">
    <property type="component" value="Unassembled WGS sequence"/>
</dbReference>
<name>A0ABU3LH74_9FLAO</name>
<dbReference type="InterPro" id="IPR011044">
    <property type="entry name" value="Quino_amine_DH_bsu"/>
</dbReference>
<proteinExistence type="predicted"/>
<organism evidence="1 2">
    <name type="scientific">Asprobacillus argus</name>
    <dbReference type="NCBI Taxonomy" id="3076534"/>
    <lineage>
        <taxon>Bacteria</taxon>
        <taxon>Pseudomonadati</taxon>
        <taxon>Bacteroidota</taxon>
        <taxon>Flavobacteriia</taxon>
        <taxon>Flavobacteriales</taxon>
        <taxon>Flavobacteriaceae</taxon>
        <taxon>Asprobacillus</taxon>
    </lineage>
</organism>
<comment type="caution">
    <text evidence="1">The sequence shown here is derived from an EMBL/GenBank/DDBJ whole genome shotgun (WGS) entry which is preliminary data.</text>
</comment>
<evidence type="ECO:0000313" key="2">
    <source>
        <dbReference type="Proteomes" id="UP001257277"/>
    </source>
</evidence>
<dbReference type="RefSeq" id="WP_349242051.1">
    <property type="nucleotide sequence ID" value="NZ_JAVTTO010000004.1"/>
</dbReference>
<dbReference type="InterPro" id="IPR007788">
    <property type="entry name" value="QCT"/>
</dbReference>
<dbReference type="InterPro" id="IPR013783">
    <property type="entry name" value="Ig-like_fold"/>
</dbReference>
<dbReference type="PROSITE" id="PS51257">
    <property type="entry name" value="PROKAR_LIPOPROTEIN"/>
    <property type="match status" value="1"/>
</dbReference>
<dbReference type="EMBL" id="JAVTTO010000004">
    <property type="protein sequence ID" value="MDT7832798.1"/>
    <property type="molecule type" value="Genomic_DNA"/>
</dbReference>